<dbReference type="InterPro" id="IPR001173">
    <property type="entry name" value="Glyco_trans_2-like"/>
</dbReference>
<sequence>MEGCMTEIDENCVIKQKVFLSRLTENTPLISVVVPVFNTENYVVETLQSIVSSFNDDYELIIVNDGSSDRSHDLILKWISSNEFNVAYILKENGGLGSARNAGASIARGRYITFFDSDDYACSYTYPIMVRLAESNSLDVIIARARRFSNLTMRSSKFGDHDIIDSILGGSHFKVTNATREGRLFRVEPSAVIRLYNKEFFDQNVEKFPEGVHFEDVSPHAASIARASRVGLLNECLLVYRIDRAGQITASKGATRFDILYSVKQIAGSGYISELTTEGGACLCGQLARLVHWCATECPKNKRSEFIDIFLDSIKTIPSSWWWIYKERYSENITEAQFCEFSATQNAHALKSLVGVNLEDKYPSGLSAVERIVFDQKSKIQIIKDVSMVPVRIFKRDMISLVKVPTRKIKNMMVGR</sequence>
<dbReference type="SUPFAM" id="SSF53448">
    <property type="entry name" value="Nucleotide-diphospho-sugar transferases"/>
    <property type="match status" value="1"/>
</dbReference>
<dbReference type="GO" id="GO:0016758">
    <property type="term" value="F:hexosyltransferase activity"/>
    <property type="evidence" value="ECO:0007669"/>
    <property type="project" value="UniProtKB-ARBA"/>
</dbReference>
<dbReference type="Proteomes" id="UP000315388">
    <property type="component" value="Unassembled WGS sequence"/>
</dbReference>
<dbReference type="PANTHER" id="PTHR22916">
    <property type="entry name" value="GLYCOSYLTRANSFERASE"/>
    <property type="match status" value="1"/>
</dbReference>
<evidence type="ECO:0000313" key="3">
    <source>
        <dbReference type="Proteomes" id="UP000315388"/>
    </source>
</evidence>
<dbReference type="PANTHER" id="PTHR22916:SF3">
    <property type="entry name" value="UDP-GLCNAC:BETAGAL BETA-1,3-N-ACETYLGLUCOSAMINYLTRANSFERASE-LIKE PROTEIN 1"/>
    <property type="match status" value="1"/>
</dbReference>
<evidence type="ECO:0000313" key="2">
    <source>
        <dbReference type="EMBL" id="TPF75205.1"/>
    </source>
</evidence>
<gene>
    <name evidence="2" type="ORF">FHY56_10840</name>
</gene>
<reference evidence="2 3" key="1">
    <citation type="journal article" date="2003" name="Int. J. Syst. Evol. Microbiol.">
        <title>Towards a standardized format for the description of a novel species (of an established genus): Ochrobactrum gallinifaecis sp. nov.</title>
        <authorList>
            <person name="Kampfer P."/>
            <person name="Buczolits S."/>
            <person name="Albrecht A."/>
            <person name="Busse H.J."/>
            <person name="Stackebrandt E."/>
        </authorList>
    </citation>
    <scope>NUCLEOTIDE SEQUENCE [LARGE SCALE GENOMIC DNA]</scope>
    <source>
        <strain evidence="2 3">ISO 196</strain>
    </source>
</reference>
<proteinExistence type="predicted"/>
<dbReference type="InterPro" id="IPR029044">
    <property type="entry name" value="Nucleotide-diphossugar_trans"/>
</dbReference>
<protein>
    <submittedName>
        <fullName evidence="2">Glycosyltransferase family 2 protein</fullName>
    </submittedName>
</protein>
<name>A0A502BM66_9HYPH</name>
<dbReference type="CDD" id="cd00761">
    <property type="entry name" value="Glyco_tranf_GTA_type"/>
    <property type="match status" value="1"/>
</dbReference>
<accession>A0A502BM66</accession>
<organism evidence="2 3">
    <name type="scientific">Brucella gallinifaecis</name>
    <dbReference type="NCBI Taxonomy" id="215590"/>
    <lineage>
        <taxon>Bacteria</taxon>
        <taxon>Pseudomonadati</taxon>
        <taxon>Pseudomonadota</taxon>
        <taxon>Alphaproteobacteria</taxon>
        <taxon>Hyphomicrobiales</taxon>
        <taxon>Brucellaceae</taxon>
        <taxon>Brucella/Ochrobactrum group</taxon>
        <taxon>Brucella</taxon>
    </lineage>
</organism>
<feature type="domain" description="Glycosyltransferase 2-like" evidence="1">
    <location>
        <begin position="31"/>
        <end position="152"/>
    </location>
</feature>
<dbReference type="EMBL" id="VEWJ01000006">
    <property type="protein sequence ID" value="TPF75205.1"/>
    <property type="molecule type" value="Genomic_DNA"/>
</dbReference>
<dbReference type="Pfam" id="PF00535">
    <property type="entry name" value="Glycos_transf_2"/>
    <property type="match status" value="1"/>
</dbReference>
<evidence type="ECO:0000259" key="1">
    <source>
        <dbReference type="Pfam" id="PF00535"/>
    </source>
</evidence>
<dbReference type="AlphaFoldDB" id="A0A502BM66"/>
<keyword evidence="3" id="KW-1185">Reference proteome</keyword>
<comment type="caution">
    <text evidence="2">The sequence shown here is derived from an EMBL/GenBank/DDBJ whole genome shotgun (WGS) entry which is preliminary data.</text>
</comment>
<dbReference type="Gene3D" id="3.90.550.10">
    <property type="entry name" value="Spore Coat Polysaccharide Biosynthesis Protein SpsA, Chain A"/>
    <property type="match status" value="1"/>
</dbReference>
<keyword evidence="2" id="KW-0808">Transferase</keyword>